<gene>
    <name evidence="2" type="ORF">E2C01_098868</name>
</gene>
<keyword evidence="3" id="KW-1185">Reference proteome</keyword>
<dbReference type="Proteomes" id="UP000324222">
    <property type="component" value="Unassembled WGS sequence"/>
</dbReference>
<reference evidence="2 3" key="1">
    <citation type="submission" date="2019-05" db="EMBL/GenBank/DDBJ databases">
        <title>Another draft genome of Portunus trituberculatus and its Hox gene families provides insights of decapod evolution.</title>
        <authorList>
            <person name="Jeong J.-H."/>
            <person name="Song I."/>
            <person name="Kim S."/>
            <person name="Choi T."/>
            <person name="Kim D."/>
            <person name="Ryu S."/>
            <person name="Kim W."/>
        </authorList>
    </citation>
    <scope>NUCLEOTIDE SEQUENCE [LARGE SCALE GENOMIC DNA]</scope>
    <source>
        <tissue evidence="2">Muscle</tissue>
    </source>
</reference>
<organism evidence="2 3">
    <name type="scientific">Portunus trituberculatus</name>
    <name type="common">Swimming crab</name>
    <name type="synonym">Neptunus trituberculatus</name>
    <dbReference type="NCBI Taxonomy" id="210409"/>
    <lineage>
        <taxon>Eukaryota</taxon>
        <taxon>Metazoa</taxon>
        <taxon>Ecdysozoa</taxon>
        <taxon>Arthropoda</taxon>
        <taxon>Crustacea</taxon>
        <taxon>Multicrustacea</taxon>
        <taxon>Malacostraca</taxon>
        <taxon>Eumalacostraca</taxon>
        <taxon>Eucarida</taxon>
        <taxon>Decapoda</taxon>
        <taxon>Pleocyemata</taxon>
        <taxon>Brachyura</taxon>
        <taxon>Eubrachyura</taxon>
        <taxon>Portunoidea</taxon>
        <taxon>Portunidae</taxon>
        <taxon>Portuninae</taxon>
        <taxon>Portunus</taxon>
    </lineage>
</organism>
<dbReference type="EMBL" id="VSRR010135340">
    <property type="protein sequence ID" value="MPD03243.1"/>
    <property type="molecule type" value="Genomic_DNA"/>
</dbReference>
<accession>A0A5B7K414</accession>
<protein>
    <submittedName>
        <fullName evidence="2">Uncharacterized protein</fullName>
    </submittedName>
</protein>
<evidence type="ECO:0000313" key="3">
    <source>
        <dbReference type="Proteomes" id="UP000324222"/>
    </source>
</evidence>
<sequence>MNMKTRHGAEEELRASPLRPPPLTKTPTTSTIRPHLHTRPSQPCHYLVGGCGCVGVLVGVCDGCGWVWA</sequence>
<name>A0A5B7K414_PORTR</name>
<dbReference type="AlphaFoldDB" id="A0A5B7K414"/>
<proteinExistence type="predicted"/>
<evidence type="ECO:0000313" key="2">
    <source>
        <dbReference type="EMBL" id="MPD03243.1"/>
    </source>
</evidence>
<comment type="caution">
    <text evidence="2">The sequence shown here is derived from an EMBL/GenBank/DDBJ whole genome shotgun (WGS) entry which is preliminary data.</text>
</comment>
<evidence type="ECO:0000256" key="1">
    <source>
        <dbReference type="SAM" id="MobiDB-lite"/>
    </source>
</evidence>
<feature type="region of interest" description="Disordered" evidence="1">
    <location>
        <begin position="1"/>
        <end position="35"/>
    </location>
</feature>